<dbReference type="InterPro" id="IPR008915">
    <property type="entry name" value="Peptidase_M50"/>
</dbReference>
<dbReference type="AlphaFoldDB" id="A0A1S2LBR7"/>
<evidence type="ECO:0000256" key="6">
    <source>
        <dbReference type="ARBA" id="ARBA00023136"/>
    </source>
</evidence>
<comment type="caution">
    <text evidence="9">The sequence shown here is derived from an EMBL/GenBank/DDBJ whole genome shotgun (WGS) entry which is preliminary data.</text>
</comment>
<dbReference type="RefSeq" id="WP_071314153.1">
    <property type="nucleotide sequence ID" value="NZ_MLQQ01000042.1"/>
</dbReference>
<keyword evidence="10" id="KW-1185">Reference proteome</keyword>
<feature type="transmembrane region" description="Helical" evidence="7">
    <location>
        <begin position="111"/>
        <end position="132"/>
    </location>
</feature>
<name>A0A1S2LBR7_9BACI</name>
<comment type="similarity">
    <text evidence="3">Belongs to the peptidase M50B family.</text>
</comment>
<evidence type="ECO:0000313" key="10">
    <source>
        <dbReference type="Proteomes" id="UP000180098"/>
    </source>
</evidence>
<evidence type="ECO:0000256" key="3">
    <source>
        <dbReference type="ARBA" id="ARBA00007931"/>
    </source>
</evidence>
<evidence type="ECO:0000256" key="1">
    <source>
        <dbReference type="ARBA" id="ARBA00001947"/>
    </source>
</evidence>
<gene>
    <name evidence="9" type="ORF">BKP35_14840</name>
</gene>
<comment type="cofactor">
    <cofactor evidence="1">
        <name>Zn(2+)</name>
        <dbReference type="ChEBI" id="CHEBI:29105"/>
    </cofactor>
</comment>
<dbReference type="Proteomes" id="UP000180098">
    <property type="component" value="Unassembled WGS sequence"/>
</dbReference>
<feature type="domain" description="Peptidase M50" evidence="8">
    <location>
        <begin position="13"/>
        <end position="102"/>
    </location>
</feature>
<feature type="transmembrane region" description="Helical" evidence="7">
    <location>
        <begin position="6"/>
        <end position="24"/>
    </location>
</feature>
<evidence type="ECO:0000256" key="7">
    <source>
        <dbReference type="SAM" id="Phobius"/>
    </source>
</evidence>
<evidence type="ECO:0000313" key="9">
    <source>
        <dbReference type="EMBL" id="OIJ09764.1"/>
    </source>
</evidence>
<comment type="subcellular location">
    <subcellularLocation>
        <location evidence="2">Membrane</location>
        <topology evidence="2">Multi-pass membrane protein</topology>
    </subcellularLocation>
</comment>
<dbReference type="EMBL" id="MLQQ01000042">
    <property type="protein sequence ID" value="OIJ09764.1"/>
    <property type="molecule type" value="Genomic_DNA"/>
</dbReference>
<reference evidence="9 10" key="1">
    <citation type="submission" date="2016-10" db="EMBL/GenBank/DDBJ databases">
        <title>Draft genome sequences of four alkaliphilic bacteria belonging to the Anaerobacillus genus.</title>
        <authorList>
            <person name="Bassil N.M."/>
            <person name="Lloyd J.R."/>
        </authorList>
    </citation>
    <scope>NUCLEOTIDE SEQUENCE [LARGE SCALE GENOMIC DNA]</scope>
    <source>
        <strain evidence="9 10">DSM 15340</strain>
    </source>
</reference>
<proteinExistence type="inferred from homology"/>
<dbReference type="GO" id="GO:0006508">
    <property type="term" value="P:proteolysis"/>
    <property type="evidence" value="ECO:0007669"/>
    <property type="project" value="InterPro"/>
</dbReference>
<dbReference type="Pfam" id="PF02163">
    <property type="entry name" value="Peptidase_M50"/>
    <property type="match status" value="1"/>
</dbReference>
<evidence type="ECO:0000259" key="8">
    <source>
        <dbReference type="Pfam" id="PF02163"/>
    </source>
</evidence>
<accession>A0A1S2LBR7</accession>
<keyword evidence="6 7" id="KW-0472">Membrane</keyword>
<feature type="transmembrane region" description="Helical" evidence="7">
    <location>
        <begin position="83"/>
        <end position="105"/>
    </location>
</feature>
<keyword evidence="4 7" id="KW-0812">Transmembrane</keyword>
<dbReference type="GO" id="GO:0016020">
    <property type="term" value="C:membrane"/>
    <property type="evidence" value="ECO:0007669"/>
    <property type="project" value="UniProtKB-SubCell"/>
</dbReference>
<organism evidence="9 10">
    <name type="scientific">Anaerobacillus arseniciselenatis</name>
    <dbReference type="NCBI Taxonomy" id="85682"/>
    <lineage>
        <taxon>Bacteria</taxon>
        <taxon>Bacillati</taxon>
        <taxon>Bacillota</taxon>
        <taxon>Bacilli</taxon>
        <taxon>Bacillales</taxon>
        <taxon>Bacillaceae</taxon>
        <taxon>Anaerobacillus</taxon>
    </lineage>
</organism>
<evidence type="ECO:0000256" key="2">
    <source>
        <dbReference type="ARBA" id="ARBA00004141"/>
    </source>
</evidence>
<keyword evidence="5 7" id="KW-1133">Transmembrane helix</keyword>
<sequence>MEYILFIIFCFFTIIPLTTLLHELGHYFMTKFYFVDNVTISVGSGKKLIHFKLKSLTFVLRIFPYGGATFFELTSYLSPLKQIWISLGGPLLNAFIAILLFSPVLGNDLDFITLWLQWFALFNLWVCVMNLIPYKIGMFYSDGWVIVKAIREILK</sequence>
<evidence type="ECO:0000256" key="4">
    <source>
        <dbReference type="ARBA" id="ARBA00022692"/>
    </source>
</evidence>
<dbReference type="OrthoDB" id="2080990at2"/>
<evidence type="ECO:0000256" key="5">
    <source>
        <dbReference type="ARBA" id="ARBA00022989"/>
    </source>
</evidence>
<protein>
    <recommendedName>
        <fullName evidence="8">Peptidase M50 domain-containing protein</fullName>
    </recommendedName>
</protein>